<evidence type="ECO:0000256" key="4">
    <source>
        <dbReference type="RuleBase" id="RU366034"/>
    </source>
</evidence>
<evidence type="ECO:0000256" key="1">
    <source>
        <dbReference type="ARBA" id="ARBA00001946"/>
    </source>
</evidence>
<comment type="caution">
    <text evidence="5">The sequence shown here is derived from an EMBL/GenBank/DDBJ whole genome shotgun (WGS) entry which is preliminary data.</text>
</comment>
<dbReference type="Proteomes" id="UP001149954">
    <property type="component" value="Unassembled WGS sequence"/>
</dbReference>
<dbReference type="InterPro" id="IPR008949">
    <property type="entry name" value="Isoprenoid_synthase_dom_sf"/>
</dbReference>
<dbReference type="GO" id="GO:0008299">
    <property type="term" value="P:isoprenoid biosynthetic process"/>
    <property type="evidence" value="ECO:0007669"/>
    <property type="project" value="UniProtKB-ARBA"/>
</dbReference>
<dbReference type="InterPro" id="IPR034686">
    <property type="entry name" value="Terpene_cyclase-like_2"/>
</dbReference>
<dbReference type="GO" id="GO:0010333">
    <property type="term" value="F:terpene synthase activity"/>
    <property type="evidence" value="ECO:0007669"/>
    <property type="project" value="InterPro"/>
</dbReference>
<accession>A0A9W9Y6C9</accession>
<keyword evidence="3 4" id="KW-0460">Magnesium</keyword>
<evidence type="ECO:0000313" key="5">
    <source>
        <dbReference type="EMBL" id="KAJ5520999.1"/>
    </source>
</evidence>
<comment type="similarity">
    <text evidence="2 4">Belongs to the terpene synthase family.</text>
</comment>
<dbReference type="AlphaFoldDB" id="A0A9W9Y6C9"/>
<dbReference type="SUPFAM" id="SSF48576">
    <property type="entry name" value="Terpenoid synthases"/>
    <property type="match status" value="1"/>
</dbReference>
<sequence>MASILQPGPNPVTSGYLKEKKHAPVPLTTLLIPDLFVSFCSSAPVLNPFYAKVKAESDAWFAQLYQATDEERAKLDKADFALFAAWWTQHAGEPEFRTICDWCNWVFYFDDQFDEGHLCQDPLNAQREADILTQIMTTGLEDDEYPDDLPRPRALRFAFRSVWQRLAERASAGVQERFREAMQEFCRGLVGQVGVRSDVKPRDIDSYLAFRRRSIGVIPCIIFAEYYHDLRLPDEFFRVSAVQRLQDLAAEITVLHNDVLSYHKEYNMGAIHNIVIILRQQGMTQQQAYDAVDILVRQRLQEWHIRIAEVPIYGEAIDIQVHKYVTACREVAVGNLHWSFATERYFGKGKDQVRQTRKVNLINLDL</sequence>
<dbReference type="EMBL" id="JAPWDS010000001">
    <property type="protein sequence ID" value="KAJ5520999.1"/>
    <property type="molecule type" value="Genomic_DNA"/>
</dbReference>
<dbReference type="Gene3D" id="1.10.600.10">
    <property type="entry name" value="Farnesyl Diphosphate Synthase"/>
    <property type="match status" value="1"/>
</dbReference>
<keyword evidence="4" id="KW-0456">Lyase</keyword>
<dbReference type="PANTHER" id="PTHR35201">
    <property type="entry name" value="TERPENE SYNTHASE"/>
    <property type="match status" value="1"/>
</dbReference>
<dbReference type="OrthoDB" id="2861623at2759"/>
<dbReference type="SFLD" id="SFLDG01020">
    <property type="entry name" value="Terpene_Cyclase_Like_2"/>
    <property type="match status" value="1"/>
</dbReference>
<keyword evidence="4" id="KW-0479">Metal-binding</keyword>
<dbReference type="GO" id="GO:0046872">
    <property type="term" value="F:metal ion binding"/>
    <property type="evidence" value="ECO:0007669"/>
    <property type="project" value="UniProtKB-KW"/>
</dbReference>
<protein>
    <recommendedName>
        <fullName evidence="4">Terpene synthase</fullName>
        <ecNumber evidence="4">4.2.3.-</ecNumber>
    </recommendedName>
</protein>
<reference evidence="5" key="1">
    <citation type="submission" date="2022-12" db="EMBL/GenBank/DDBJ databases">
        <authorList>
            <person name="Petersen C."/>
        </authorList>
    </citation>
    <scope>NUCLEOTIDE SEQUENCE</scope>
    <source>
        <strain evidence="5">IBT 29495</strain>
    </source>
</reference>
<reference evidence="5" key="2">
    <citation type="journal article" date="2023" name="IMA Fungus">
        <title>Comparative genomic study of the Penicillium genus elucidates a diverse pangenome and 15 lateral gene transfer events.</title>
        <authorList>
            <person name="Petersen C."/>
            <person name="Sorensen T."/>
            <person name="Nielsen M.R."/>
            <person name="Sondergaard T.E."/>
            <person name="Sorensen J.L."/>
            <person name="Fitzpatrick D.A."/>
            <person name="Frisvad J.C."/>
            <person name="Nielsen K.L."/>
        </authorList>
    </citation>
    <scope>NUCLEOTIDE SEQUENCE</scope>
    <source>
        <strain evidence="5">IBT 29495</strain>
    </source>
</reference>
<keyword evidence="6" id="KW-1185">Reference proteome</keyword>
<comment type="cofactor">
    <cofactor evidence="1 4">
        <name>Mg(2+)</name>
        <dbReference type="ChEBI" id="CHEBI:18420"/>
    </cofactor>
</comment>
<dbReference type="EC" id="4.2.3.-" evidence="4"/>
<evidence type="ECO:0000313" key="6">
    <source>
        <dbReference type="Proteomes" id="UP001149954"/>
    </source>
</evidence>
<dbReference type="SFLD" id="SFLDS00005">
    <property type="entry name" value="Isoprenoid_Synthase_Type_I"/>
    <property type="match status" value="1"/>
</dbReference>
<dbReference type="Pfam" id="PF19086">
    <property type="entry name" value="Terpene_syn_C_2"/>
    <property type="match status" value="1"/>
</dbReference>
<evidence type="ECO:0000256" key="3">
    <source>
        <dbReference type="ARBA" id="ARBA00022842"/>
    </source>
</evidence>
<name>A0A9W9Y6C9_9EURO</name>
<evidence type="ECO:0000256" key="2">
    <source>
        <dbReference type="ARBA" id="ARBA00006333"/>
    </source>
</evidence>
<organism evidence="5 6">
    <name type="scientific">Penicillium fimorum</name>
    <dbReference type="NCBI Taxonomy" id="1882269"/>
    <lineage>
        <taxon>Eukaryota</taxon>
        <taxon>Fungi</taxon>
        <taxon>Dikarya</taxon>
        <taxon>Ascomycota</taxon>
        <taxon>Pezizomycotina</taxon>
        <taxon>Eurotiomycetes</taxon>
        <taxon>Eurotiomycetidae</taxon>
        <taxon>Eurotiales</taxon>
        <taxon>Aspergillaceae</taxon>
        <taxon>Penicillium</taxon>
    </lineage>
</organism>
<proteinExistence type="inferred from homology"/>
<dbReference type="PANTHER" id="PTHR35201:SF4">
    <property type="entry name" value="BETA-PINACENE SYNTHASE-RELATED"/>
    <property type="match status" value="1"/>
</dbReference>
<gene>
    <name evidence="5" type="ORF">N7463_001452</name>
</gene>